<evidence type="ECO:0000256" key="1">
    <source>
        <dbReference type="SAM" id="MobiDB-lite"/>
    </source>
</evidence>
<evidence type="ECO:0000313" key="3">
    <source>
        <dbReference type="Proteomes" id="UP000826195"/>
    </source>
</evidence>
<sequence length="276" mass="31631">MNRKKRPYESKSTDDLTELLNSKKLKELERLTNTYNFDKFFELTKKKAFVPNLQATRSRSNSTERPEDGSSSDVTEKVQNEFKTPRKFIKRRLAKNLPQDGACISTENNFEVLEDMSIEDGDTATESSQRRSKITKKDDASLNRNKHNHKMCGKNHGPIKEGAKCEIEAKGDKNLLKCNNCGENDHTASYFGCIVNPEQSFANIANNSYAFLPLPTRNNNRGPFNDQLRPQQEEEVNNQLYNNPKHYTSDNNITSVEAFLNQFKTSIMNILTEQFS</sequence>
<dbReference type="AlphaFoldDB" id="A0AAV7IMK0"/>
<reference evidence="2 3" key="1">
    <citation type="journal article" date="2021" name="J. Hered.">
        <title>A chromosome-level genome assembly of the parasitoid wasp, Cotesia glomerata (Hymenoptera: Braconidae).</title>
        <authorList>
            <person name="Pinto B.J."/>
            <person name="Weis J.J."/>
            <person name="Gamble T."/>
            <person name="Ode P.J."/>
            <person name="Paul R."/>
            <person name="Zaspel J.M."/>
        </authorList>
    </citation>
    <scope>NUCLEOTIDE SEQUENCE [LARGE SCALE GENOMIC DNA]</scope>
    <source>
        <strain evidence="2">CgM1</strain>
    </source>
</reference>
<evidence type="ECO:0000313" key="2">
    <source>
        <dbReference type="EMBL" id="KAH0553935.1"/>
    </source>
</evidence>
<feature type="compositionally biased region" description="Basic residues" evidence="1">
    <location>
        <begin position="144"/>
        <end position="153"/>
    </location>
</feature>
<proteinExistence type="predicted"/>
<gene>
    <name evidence="2" type="ORF">KQX54_005982</name>
</gene>
<keyword evidence="3" id="KW-1185">Reference proteome</keyword>
<dbReference type="EMBL" id="JAHXZJ010001119">
    <property type="protein sequence ID" value="KAH0553935.1"/>
    <property type="molecule type" value="Genomic_DNA"/>
</dbReference>
<protein>
    <submittedName>
        <fullName evidence="2">Uncharacterized protein</fullName>
    </submittedName>
</protein>
<accession>A0AAV7IMK0</accession>
<name>A0AAV7IMK0_COTGL</name>
<feature type="region of interest" description="Disordered" evidence="1">
    <location>
        <begin position="120"/>
        <end position="155"/>
    </location>
</feature>
<organism evidence="2 3">
    <name type="scientific">Cotesia glomerata</name>
    <name type="common">Lepidopteran parasitic wasp</name>
    <name type="synonym">Apanteles glomeratus</name>
    <dbReference type="NCBI Taxonomy" id="32391"/>
    <lineage>
        <taxon>Eukaryota</taxon>
        <taxon>Metazoa</taxon>
        <taxon>Ecdysozoa</taxon>
        <taxon>Arthropoda</taxon>
        <taxon>Hexapoda</taxon>
        <taxon>Insecta</taxon>
        <taxon>Pterygota</taxon>
        <taxon>Neoptera</taxon>
        <taxon>Endopterygota</taxon>
        <taxon>Hymenoptera</taxon>
        <taxon>Apocrita</taxon>
        <taxon>Ichneumonoidea</taxon>
        <taxon>Braconidae</taxon>
        <taxon>Microgastrinae</taxon>
        <taxon>Cotesia</taxon>
    </lineage>
</organism>
<comment type="caution">
    <text evidence="2">The sequence shown here is derived from an EMBL/GenBank/DDBJ whole genome shotgun (WGS) entry which is preliminary data.</text>
</comment>
<feature type="region of interest" description="Disordered" evidence="1">
    <location>
        <begin position="51"/>
        <end position="79"/>
    </location>
</feature>
<feature type="compositionally biased region" description="Basic and acidic residues" evidence="1">
    <location>
        <begin position="62"/>
        <end position="79"/>
    </location>
</feature>
<dbReference type="Proteomes" id="UP000826195">
    <property type="component" value="Unassembled WGS sequence"/>
</dbReference>